<dbReference type="EnsemblMetazoa" id="Aqu2.1.20921_001">
    <property type="protein sequence ID" value="Aqu2.1.20921_001"/>
    <property type="gene ID" value="Aqu2.1.20921"/>
</dbReference>
<accession>A0A1X7U0A8</accession>
<sequence length="59" mass="6922">TFLFSFQDQGVVYNNYRNTTINTQQIEYFNCFLQLVLKNAAYGSASAVEHSYIYLHIVY</sequence>
<dbReference type="InParanoid" id="A0A1X7U0A8"/>
<protein>
    <submittedName>
        <fullName evidence="1">Uncharacterized protein</fullName>
    </submittedName>
</protein>
<proteinExistence type="predicted"/>
<reference evidence="1" key="1">
    <citation type="submission" date="2017-05" db="UniProtKB">
        <authorList>
            <consortium name="EnsemblMetazoa"/>
        </authorList>
    </citation>
    <scope>IDENTIFICATION</scope>
</reference>
<evidence type="ECO:0000313" key="1">
    <source>
        <dbReference type="EnsemblMetazoa" id="Aqu2.1.20921_001"/>
    </source>
</evidence>
<organism evidence="1">
    <name type="scientific">Amphimedon queenslandica</name>
    <name type="common">Sponge</name>
    <dbReference type="NCBI Taxonomy" id="400682"/>
    <lineage>
        <taxon>Eukaryota</taxon>
        <taxon>Metazoa</taxon>
        <taxon>Porifera</taxon>
        <taxon>Demospongiae</taxon>
        <taxon>Heteroscleromorpha</taxon>
        <taxon>Haplosclerida</taxon>
        <taxon>Niphatidae</taxon>
        <taxon>Amphimedon</taxon>
    </lineage>
</organism>
<name>A0A1X7U0A8_AMPQE</name>
<dbReference type="AlphaFoldDB" id="A0A1X7U0A8"/>